<evidence type="ECO:0000313" key="1">
    <source>
        <dbReference type="EMBL" id="SMO81366.1"/>
    </source>
</evidence>
<gene>
    <name evidence="1" type="ORF">SAMN06265379_108116</name>
</gene>
<reference evidence="1 2" key="1">
    <citation type="submission" date="2017-05" db="EMBL/GenBank/DDBJ databases">
        <authorList>
            <person name="Varghese N."/>
            <person name="Submissions S."/>
        </authorList>
    </citation>
    <scope>NUCLEOTIDE SEQUENCE [LARGE SCALE GENOMIC DNA]</scope>
    <source>
        <strain evidence="1 2">DSM 27040</strain>
    </source>
</reference>
<evidence type="ECO:0000313" key="2">
    <source>
        <dbReference type="Proteomes" id="UP000319040"/>
    </source>
</evidence>
<dbReference type="Proteomes" id="UP000319040">
    <property type="component" value="Unassembled WGS sequence"/>
</dbReference>
<sequence>MRPTKGYARVAEVKLLIKVFTEFIIDSLSPF</sequence>
<dbReference type="EMBL" id="FXTB01000008">
    <property type="protein sequence ID" value="SMO81366.1"/>
    <property type="molecule type" value="Genomic_DNA"/>
</dbReference>
<keyword evidence="2" id="KW-1185">Reference proteome</keyword>
<protein>
    <submittedName>
        <fullName evidence="1">Uncharacterized protein</fullName>
    </submittedName>
</protein>
<dbReference type="AlphaFoldDB" id="A0A521EBQ7"/>
<organism evidence="1 2">
    <name type="scientific">Saccharicrinis carchari</name>
    <dbReference type="NCBI Taxonomy" id="1168039"/>
    <lineage>
        <taxon>Bacteria</taxon>
        <taxon>Pseudomonadati</taxon>
        <taxon>Bacteroidota</taxon>
        <taxon>Bacteroidia</taxon>
        <taxon>Marinilabiliales</taxon>
        <taxon>Marinilabiliaceae</taxon>
        <taxon>Saccharicrinis</taxon>
    </lineage>
</organism>
<name>A0A521EBQ7_SACCC</name>
<proteinExistence type="predicted"/>
<accession>A0A521EBQ7</accession>